<keyword evidence="3" id="KW-1185">Reference proteome</keyword>
<dbReference type="AlphaFoldDB" id="A0A7J7T0U0"/>
<gene>
    <name evidence="2" type="ORF">mPipKuh1_009732</name>
</gene>
<accession>A0A7J7T0U0</accession>
<proteinExistence type="predicted"/>
<dbReference type="EMBL" id="JACAGB010000034">
    <property type="protein sequence ID" value="KAF6294322.1"/>
    <property type="molecule type" value="Genomic_DNA"/>
</dbReference>
<name>A0A7J7T0U0_PIPKU</name>
<evidence type="ECO:0000256" key="1">
    <source>
        <dbReference type="SAM" id="MobiDB-lite"/>
    </source>
</evidence>
<evidence type="ECO:0000313" key="3">
    <source>
        <dbReference type="Proteomes" id="UP000558488"/>
    </source>
</evidence>
<evidence type="ECO:0000313" key="2">
    <source>
        <dbReference type="EMBL" id="KAF6294322.1"/>
    </source>
</evidence>
<feature type="region of interest" description="Disordered" evidence="1">
    <location>
        <begin position="51"/>
        <end position="71"/>
    </location>
</feature>
<reference evidence="2 3" key="1">
    <citation type="journal article" date="2020" name="Nature">
        <title>Six reference-quality genomes reveal evolution of bat adaptations.</title>
        <authorList>
            <person name="Jebb D."/>
            <person name="Huang Z."/>
            <person name="Pippel M."/>
            <person name="Hughes G.M."/>
            <person name="Lavrichenko K."/>
            <person name="Devanna P."/>
            <person name="Winkler S."/>
            <person name="Jermiin L.S."/>
            <person name="Skirmuntt E.C."/>
            <person name="Katzourakis A."/>
            <person name="Burkitt-Gray L."/>
            <person name="Ray D.A."/>
            <person name="Sullivan K.A.M."/>
            <person name="Roscito J.G."/>
            <person name="Kirilenko B.M."/>
            <person name="Davalos L.M."/>
            <person name="Corthals A.P."/>
            <person name="Power M.L."/>
            <person name="Jones G."/>
            <person name="Ransome R.D."/>
            <person name="Dechmann D.K.N."/>
            <person name="Locatelli A.G."/>
            <person name="Puechmaille S.J."/>
            <person name="Fedrigo O."/>
            <person name="Jarvis E.D."/>
            <person name="Hiller M."/>
            <person name="Vernes S.C."/>
            <person name="Myers E.W."/>
            <person name="Teeling E.C."/>
        </authorList>
    </citation>
    <scope>NUCLEOTIDE SEQUENCE [LARGE SCALE GENOMIC DNA]</scope>
    <source>
        <strain evidence="2">MPipKuh1</strain>
        <tissue evidence="2">Flight muscle</tissue>
    </source>
</reference>
<protein>
    <submittedName>
        <fullName evidence="2">Uncharacterized protein</fullName>
    </submittedName>
</protein>
<sequence length="120" mass="12342">MGPTCSAWPSPCLTASDGGGGACGACLCSDHRMEVRGPGEVFLESHCDARPSCGNHSPPQRPEGLPHTGTGLAQATWPPFLWLPSRGGSGAWVWAEVAGNARNAAAGTEAPIPIPRGREL</sequence>
<organism evidence="2 3">
    <name type="scientific">Pipistrellus kuhlii</name>
    <name type="common">Kuhl's pipistrelle</name>
    <dbReference type="NCBI Taxonomy" id="59472"/>
    <lineage>
        <taxon>Eukaryota</taxon>
        <taxon>Metazoa</taxon>
        <taxon>Chordata</taxon>
        <taxon>Craniata</taxon>
        <taxon>Vertebrata</taxon>
        <taxon>Euteleostomi</taxon>
        <taxon>Mammalia</taxon>
        <taxon>Eutheria</taxon>
        <taxon>Laurasiatheria</taxon>
        <taxon>Chiroptera</taxon>
        <taxon>Yangochiroptera</taxon>
        <taxon>Vespertilionidae</taxon>
        <taxon>Pipistrellus</taxon>
    </lineage>
</organism>
<dbReference type="Proteomes" id="UP000558488">
    <property type="component" value="Unassembled WGS sequence"/>
</dbReference>
<comment type="caution">
    <text evidence="2">The sequence shown here is derived from an EMBL/GenBank/DDBJ whole genome shotgun (WGS) entry which is preliminary data.</text>
</comment>